<dbReference type="Proteomes" id="UP001589733">
    <property type="component" value="Unassembled WGS sequence"/>
</dbReference>
<organism evidence="1 2">
    <name type="scientific">Deinococcus oregonensis</name>
    <dbReference type="NCBI Taxonomy" id="1805970"/>
    <lineage>
        <taxon>Bacteria</taxon>
        <taxon>Thermotogati</taxon>
        <taxon>Deinococcota</taxon>
        <taxon>Deinococci</taxon>
        <taxon>Deinococcales</taxon>
        <taxon>Deinococcaceae</taxon>
        <taxon>Deinococcus</taxon>
    </lineage>
</organism>
<evidence type="ECO:0008006" key="3">
    <source>
        <dbReference type="Google" id="ProtNLM"/>
    </source>
</evidence>
<sequence length="106" mass="12121">MTESSLPNLTKQASLDALEAMMMRCISDGKLTDEELALLQHTRTALHLSTEEVRSLRARVYNAAFKRAEEDGGIQRRDAELLDRIVQFLNDGAWLTEHFSKSDERR</sequence>
<comment type="caution">
    <text evidence="1">The sequence shown here is derived from an EMBL/GenBank/DDBJ whole genome shotgun (WGS) entry which is preliminary data.</text>
</comment>
<dbReference type="SUPFAM" id="SSF158682">
    <property type="entry name" value="TerB-like"/>
    <property type="match status" value="1"/>
</dbReference>
<dbReference type="RefSeq" id="WP_380016020.1">
    <property type="nucleotide sequence ID" value="NZ_JBHLYR010000064.1"/>
</dbReference>
<protein>
    <recommendedName>
        <fullName evidence="3">Co-chaperone DjlA N-terminal domain-containing protein</fullName>
    </recommendedName>
</protein>
<dbReference type="EMBL" id="JBHLYR010000064">
    <property type="protein sequence ID" value="MFB9994756.1"/>
    <property type="molecule type" value="Genomic_DNA"/>
</dbReference>
<keyword evidence="2" id="KW-1185">Reference proteome</keyword>
<gene>
    <name evidence="1" type="ORF">ACFFLM_22640</name>
</gene>
<dbReference type="Gene3D" id="1.10.3680.10">
    <property type="entry name" value="TerB-like"/>
    <property type="match status" value="1"/>
</dbReference>
<evidence type="ECO:0000313" key="1">
    <source>
        <dbReference type="EMBL" id="MFB9994756.1"/>
    </source>
</evidence>
<reference evidence="1 2" key="1">
    <citation type="submission" date="2024-09" db="EMBL/GenBank/DDBJ databases">
        <authorList>
            <person name="Sun Q."/>
            <person name="Mori K."/>
        </authorList>
    </citation>
    <scope>NUCLEOTIDE SEQUENCE [LARGE SCALE GENOMIC DNA]</scope>
    <source>
        <strain evidence="1 2">JCM 13503</strain>
    </source>
</reference>
<evidence type="ECO:0000313" key="2">
    <source>
        <dbReference type="Proteomes" id="UP001589733"/>
    </source>
</evidence>
<name>A0ABV6B4S7_9DEIO</name>
<accession>A0ABV6B4S7</accession>
<proteinExistence type="predicted"/>
<dbReference type="InterPro" id="IPR029024">
    <property type="entry name" value="TerB-like"/>
</dbReference>